<dbReference type="EMBL" id="JAAVJI010000017">
    <property type="protein sequence ID" value="NJP03269.1"/>
    <property type="molecule type" value="Genomic_DNA"/>
</dbReference>
<comment type="caution">
    <text evidence="2">The sequence shown here is derived from an EMBL/GenBank/DDBJ whole genome shotgun (WGS) entry which is preliminary data.</text>
</comment>
<accession>A0ABX0YIK2</accession>
<dbReference type="NCBIfam" id="TIGR02646">
    <property type="entry name" value="retron system putative HNH endonuclease"/>
    <property type="match status" value="1"/>
</dbReference>
<gene>
    <name evidence="2" type="ORF">HBH25_20750</name>
</gene>
<proteinExistence type="predicted"/>
<sequence length="241" mass="26987">MRSVRKTSAGPFQLARSHAEPPLDGAAATSRWKSFGYKAEVLSCLLQEQYALCCYSEIRASEVGLGFHIEHVENKSQRPARTFDYANLAASALSSENDLNAFKAMRAEVFGGHALGKSKGVDMARFIFCHQADCSRFFTYLSDGRVVPADGLVTADVDRARYTIELLNLNSPYLLTLRQQWWEELESVIEAHITHDMDLQCLACIDLVPRNEVLSPFFSITRAVFGRVAEDVLTRYAPELL</sequence>
<reference evidence="2 3" key="1">
    <citation type="submission" date="2020-03" db="EMBL/GenBank/DDBJ databases">
        <authorList>
            <person name="Wang L."/>
            <person name="He N."/>
            <person name="Li Y."/>
            <person name="Fang Y."/>
            <person name="Zhang F."/>
        </authorList>
    </citation>
    <scope>NUCLEOTIDE SEQUENCE [LARGE SCALE GENOMIC DNA]</scope>
    <source>
        <strain evidence="3">hsmgli-8</strain>
    </source>
</reference>
<evidence type="ECO:0000256" key="1">
    <source>
        <dbReference type="SAM" id="MobiDB-lite"/>
    </source>
</evidence>
<evidence type="ECO:0000313" key="2">
    <source>
        <dbReference type="EMBL" id="NJP03269.1"/>
    </source>
</evidence>
<keyword evidence="3" id="KW-1185">Reference proteome</keyword>
<organism evidence="2 3">
    <name type="scientific">Pseudomonas quercus</name>
    <dbReference type="NCBI Taxonomy" id="2722792"/>
    <lineage>
        <taxon>Bacteria</taxon>
        <taxon>Pseudomonadati</taxon>
        <taxon>Pseudomonadota</taxon>
        <taxon>Gammaproteobacteria</taxon>
        <taxon>Pseudomonadales</taxon>
        <taxon>Pseudomonadaceae</taxon>
        <taxon>Pseudomonas</taxon>
    </lineage>
</organism>
<protein>
    <submittedName>
        <fullName evidence="2">TIGR02646 family protein</fullName>
    </submittedName>
</protein>
<dbReference type="Proteomes" id="UP000746535">
    <property type="component" value="Unassembled WGS sequence"/>
</dbReference>
<evidence type="ECO:0000313" key="3">
    <source>
        <dbReference type="Proteomes" id="UP000746535"/>
    </source>
</evidence>
<dbReference type="InterPro" id="IPR013467">
    <property type="entry name" value="HNH78-like"/>
</dbReference>
<feature type="region of interest" description="Disordered" evidence="1">
    <location>
        <begin position="1"/>
        <end position="24"/>
    </location>
</feature>
<name>A0ABX0YIK2_9PSED</name>